<feature type="transmembrane region" description="Helical" evidence="2">
    <location>
        <begin position="29"/>
        <end position="46"/>
    </location>
</feature>
<protein>
    <submittedName>
        <fullName evidence="4">DUF3329 domain-containing protein</fullName>
    </submittedName>
</protein>
<evidence type="ECO:0000259" key="3">
    <source>
        <dbReference type="Pfam" id="PF11808"/>
    </source>
</evidence>
<keyword evidence="5" id="KW-1185">Reference proteome</keyword>
<evidence type="ECO:0000313" key="5">
    <source>
        <dbReference type="Proteomes" id="UP000272412"/>
    </source>
</evidence>
<comment type="caution">
    <text evidence="4">The sequence shown here is derived from an EMBL/GenBank/DDBJ whole genome shotgun (WGS) entry which is preliminary data.</text>
</comment>
<feature type="domain" description="Phosphate regulon sensor protein PhoR N-terminal" evidence="3">
    <location>
        <begin position="14"/>
        <end position="90"/>
    </location>
</feature>
<dbReference type="KEGG" id="nwx:CGZ65_08265"/>
<name>A0A3N4MNJ2_9NEIS</name>
<sequence length="184" mass="20557">MNNLVYLIPSILGILFAAAAGLTFWGMSGAFVAAFATLSLISLLHIRQMYKLLGWLKNPEPESIPFANGIWDEVFSTLLKQSRNRRKQKRKLKNALMRFNRAAEALPTGVMILDKEMRIEWQNRLSATHFNLNRERVRNGILAQPHPPARVSCLYGANRANTNPFDRAAKSPDSAHAAGDALSV</sequence>
<dbReference type="AlphaFoldDB" id="A0A3N4MNJ2"/>
<feature type="region of interest" description="Disordered" evidence="1">
    <location>
        <begin position="164"/>
        <end position="184"/>
    </location>
</feature>
<dbReference type="SUPFAM" id="SSF55785">
    <property type="entry name" value="PYP-like sensor domain (PAS domain)"/>
    <property type="match status" value="1"/>
</dbReference>
<accession>A0A3N4MNJ2</accession>
<dbReference type="EMBL" id="RPFL01000034">
    <property type="protein sequence ID" value="RPD84778.1"/>
    <property type="molecule type" value="Genomic_DNA"/>
</dbReference>
<dbReference type="InterPro" id="IPR021766">
    <property type="entry name" value="PhoR_N"/>
</dbReference>
<evidence type="ECO:0000256" key="1">
    <source>
        <dbReference type="SAM" id="MobiDB-lite"/>
    </source>
</evidence>
<dbReference type="GO" id="GO:0004721">
    <property type="term" value="F:phosphoprotein phosphatase activity"/>
    <property type="evidence" value="ECO:0007669"/>
    <property type="project" value="InterPro"/>
</dbReference>
<evidence type="ECO:0000313" key="4">
    <source>
        <dbReference type="EMBL" id="RPD84778.1"/>
    </source>
</evidence>
<keyword evidence="2" id="KW-1133">Transmembrane helix</keyword>
<dbReference type="GO" id="GO:0000155">
    <property type="term" value="F:phosphorelay sensor kinase activity"/>
    <property type="evidence" value="ECO:0007669"/>
    <property type="project" value="InterPro"/>
</dbReference>
<proteinExistence type="predicted"/>
<reference evidence="4 5" key="1">
    <citation type="submission" date="2018-11" db="EMBL/GenBank/DDBJ databases">
        <title>Neisseria weixii sp. nov. isolated from the rectal contents of plateau pika (Ochotona cruzoniae).</title>
        <authorList>
            <person name="Zhang G."/>
        </authorList>
    </citation>
    <scope>NUCLEOTIDE SEQUENCE [LARGE SCALE GENOMIC DNA]</scope>
    <source>
        <strain evidence="4 5">10009</strain>
    </source>
</reference>
<evidence type="ECO:0000256" key="2">
    <source>
        <dbReference type="SAM" id="Phobius"/>
    </source>
</evidence>
<dbReference type="RefSeq" id="WP_096296146.1">
    <property type="nucleotide sequence ID" value="NZ_CP023429.1"/>
</dbReference>
<keyword evidence="2" id="KW-0472">Membrane</keyword>
<dbReference type="Proteomes" id="UP000272412">
    <property type="component" value="Unassembled WGS sequence"/>
</dbReference>
<organism evidence="4 5">
    <name type="scientific">Neisseria weixii</name>
    <dbReference type="NCBI Taxonomy" id="1853276"/>
    <lineage>
        <taxon>Bacteria</taxon>
        <taxon>Pseudomonadati</taxon>
        <taxon>Pseudomonadota</taxon>
        <taxon>Betaproteobacteria</taxon>
        <taxon>Neisseriales</taxon>
        <taxon>Neisseriaceae</taxon>
        <taxon>Neisseria</taxon>
    </lineage>
</organism>
<dbReference type="InterPro" id="IPR035965">
    <property type="entry name" value="PAS-like_dom_sf"/>
</dbReference>
<dbReference type="Pfam" id="PF11808">
    <property type="entry name" value="PhoR"/>
    <property type="match status" value="1"/>
</dbReference>
<gene>
    <name evidence="4" type="ORF">EGK74_10625</name>
</gene>
<keyword evidence="2" id="KW-0812">Transmembrane</keyword>